<proteinExistence type="predicted"/>
<keyword evidence="5" id="KW-1185">Reference proteome</keyword>
<dbReference type="Proteomes" id="UP000828251">
    <property type="component" value="Unassembled WGS sequence"/>
</dbReference>
<evidence type="ECO:0000259" key="3">
    <source>
        <dbReference type="Pfam" id="PF26130"/>
    </source>
</evidence>
<sequence length="446" mass="49472">MATGGAGSSQKNVKIRFYHGGTLEGNPKSSYLNGKVELMEHYDVEEICYWSLLSMVHQLDYAFNEVKRLYFLEPGKTLEDAFFKSVDKSSDEDGKEGIKENVEDDLNIDGINWSSDEGDDELTLTQLKDLKRFDTEDVGGLGLIGKGGTNDVGAGPSEPHGVDHCGARSSGTHGMTDNYAVQSRVGGDGQDVVHSSGDDGPKSNYIDSDDPGFFLGQIFRDAARFKMALNDHSLQNKFSYCYKKTEKVRVRAKCATNGCQWEILASQHGNDNSFRVKTYFSQHSCLPTTHKKRVTSNVMPQNGRGRKGLEGPNKVKMSRVGRIMKCSICHKEGHVRTKCPMMPDAQSSNHVNLKNVSNKRKASTSTAPTTTSTNDDQSSSERMPVMPPFMFKLAEPNLKFEYAVFGGLNLTLVHAVFMFEQPDFVNVVWYTVQTCNVCGDYKAKQP</sequence>
<evidence type="ECO:0008006" key="6">
    <source>
        <dbReference type="Google" id="ProtNLM"/>
    </source>
</evidence>
<feature type="domain" description="PB1-like" evidence="3">
    <location>
        <begin position="11"/>
        <end position="77"/>
    </location>
</feature>
<dbReference type="Pfam" id="PF03108">
    <property type="entry name" value="DBD_Tnp_Mut"/>
    <property type="match status" value="1"/>
</dbReference>
<protein>
    <recommendedName>
        <fullName evidence="6">Transposase MuDR plant domain-containing protein</fullName>
    </recommendedName>
</protein>
<comment type="caution">
    <text evidence="4">The sequence shown here is derived from an EMBL/GenBank/DDBJ whole genome shotgun (WGS) entry which is preliminary data.</text>
</comment>
<accession>A0A9D4A396</accession>
<dbReference type="Pfam" id="PF26130">
    <property type="entry name" value="PB1-like"/>
    <property type="match status" value="1"/>
</dbReference>
<evidence type="ECO:0000256" key="1">
    <source>
        <dbReference type="SAM" id="MobiDB-lite"/>
    </source>
</evidence>
<name>A0A9D4A396_9ROSI</name>
<feature type="region of interest" description="Disordered" evidence="1">
    <location>
        <begin position="185"/>
        <end position="206"/>
    </location>
</feature>
<dbReference type="AlphaFoldDB" id="A0A9D4A396"/>
<feature type="domain" description="Transposase MuDR plant" evidence="2">
    <location>
        <begin position="215"/>
        <end position="275"/>
    </location>
</feature>
<evidence type="ECO:0000313" key="4">
    <source>
        <dbReference type="EMBL" id="KAH1083020.1"/>
    </source>
</evidence>
<reference evidence="4 5" key="1">
    <citation type="journal article" date="2021" name="Plant Biotechnol. J.">
        <title>Multi-omics assisted identification of the key and species-specific regulatory components of drought-tolerant mechanisms in Gossypium stocksii.</title>
        <authorList>
            <person name="Yu D."/>
            <person name="Ke L."/>
            <person name="Zhang D."/>
            <person name="Wu Y."/>
            <person name="Sun Y."/>
            <person name="Mei J."/>
            <person name="Sun J."/>
            <person name="Sun Y."/>
        </authorList>
    </citation>
    <scope>NUCLEOTIDE SEQUENCE [LARGE SCALE GENOMIC DNA]</scope>
    <source>
        <strain evidence="5">cv. E1</strain>
        <tissue evidence="4">Leaf</tissue>
    </source>
</reference>
<dbReference type="InterPro" id="IPR058594">
    <property type="entry name" value="PB1-like_dom_pln"/>
</dbReference>
<evidence type="ECO:0000259" key="2">
    <source>
        <dbReference type="Pfam" id="PF03108"/>
    </source>
</evidence>
<dbReference type="EMBL" id="JAIQCV010000007">
    <property type="protein sequence ID" value="KAH1083020.1"/>
    <property type="molecule type" value="Genomic_DNA"/>
</dbReference>
<evidence type="ECO:0000313" key="5">
    <source>
        <dbReference type="Proteomes" id="UP000828251"/>
    </source>
</evidence>
<gene>
    <name evidence="4" type="ORF">J1N35_022781</name>
</gene>
<dbReference type="InterPro" id="IPR004332">
    <property type="entry name" value="Transposase_MuDR"/>
</dbReference>
<feature type="compositionally biased region" description="Low complexity" evidence="1">
    <location>
        <begin position="363"/>
        <end position="377"/>
    </location>
</feature>
<feature type="region of interest" description="Disordered" evidence="1">
    <location>
        <begin position="340"/>
        <end position="382"/>
    </location>
</feature>
<dbReference type="OrthoDB" id="1918246at2759"/>
<organism evidence="4 5">
    <name type="scientific">Gossypium stocksii</name>
    <dbReference type="NCBI Taxonomy" id="47602"/>
    <lineage>
        <taxon>Eukaryota</taxon>
        <taxon>Viridiplantae</taxon>
        <taxon>Streptophyta</taxon>
        <taxon>Embryophyta</taxon>
        <taxon>Tracheophyta</taxon>
        <taxon>Spermatophyta</taxon>
        <taxon>Magnoliopsida</taxon>
        <taxon>eudicotyledons</taxon>
        <taxon>Gunneridae</taxon>
        <taxon>Pentapetalae</taxon>
        <taxon>rosids</taxon>
        <taxon>malvids</taxon>
        <taxon>Malvales</taxon>
        <taxon>Malvaceae</taxon>
        <taxon>Malvoideae</taxon>
        <taxon>Gossypium</taxon>
    </lineage>
</organism>
<feature type="compositionally biased region" description="Polar residues" evidence="1">
    <location>
        <begin position="345"/>
        <end position="356"/>
    </location>
</feature>